<sequence>MKLYRYFLLIIIIISFYGCGTEEGGLFYSLEQETEITNGNLSNEITIGAIERNADYYFVAAGNFYYREAASGSAWPENEDDVVQSYNPDDSSESLSDYDLYLTYDMILVDDLIYAVYYSTDGTDFQVFSLDTAGFDGSEAWSGPLNFDLLDPEEYVVELEVCEDKIFFLTATSATSYNIKIADVAGFDKTTAFFTLQTGLYASGGLRVDYDSVSDTFWIVMGNNIFTTDGESTFTDITDDAMAAEDCVVGGEIEYLSGEGFKGVVCAETDDDEAGTEVYITSKEGVMLKYIGGEWTTISNQYTEEDDEDDPEYGLFESLHNIVHIEIASEGIDVLLAGSDEGYYEMSLDDNSFDSPEEEDTDLTTENQFSIIDMSDSIITSFYLDTEPEDPVVFGLGLNAGLWINSMVEDEDGDYRDWDVE</sequence>
<accession>A0AAJ1IFH9</accession>
<dbReference type="Proteomes" id="UP001221217">
    <property type="component" value="Unassembled WGS sequence"/>
</dbReference>
<comment type="caution">
    <text evidence="1">The sequence shown here is derived from an EMBL/GenBank/DDBJ whole genome shotgun (WGS) entry which is preliminary data.</text>
</comment>
<gene>
    <name evidence="1" type="ORF">PQJ61_10525</name>
</gene>
<organism evidence="1 2">
    <name type="scientific">Candidatus Thalassospirochaeta sargassi</name>
    <dbReference type="NCBI Taxonomy" id="3119039"/>
    <lineage>
        <taxon>Bacteria</taxon>
        <taxon>Pseudomonadati</taxon>
        <taxon>Spirochaetota</taxon>
        <taxon>Spirochaetia</taxon>
        <taxon>Spirochaetales</taxon>
        <taxon>Spirochaetaceae</taxon>
        <taxon>Candidatus Thalassospirochaeta</taxon>
    </lineage>
</organism>
<evidence type="ECO:0000313" key="1">
    <source>
        <dbReference type="EMBL" id="MDC7227184.1"/>
    </source>
</evidence>
<reference evidence="1 2" key="1">
    <citation type="submission" date="2022-12" db="EMBL/GenBank/DDBJ databases">
        <title>Metagenome assembled genome from gulf of manar.</title>
        <authorList>
            <person name="Kohli P."/>
            <person name="Pk S."/>
            <person name="Venkata Ramana C."/>
            <person name="Sasikala C."/>
        </authorList>
    </citation>
    <scope>NUCLEOTIDE SEQUENCE [LARGE SCALE GENOMIC DNA]</scope>
    <source>
        <strain evidence="1">JB008</strain>
    </source>
</reference>
<dbReference type="AlphaFoldDB" id="A0AAJ1IFH9"/>
<evidence type="ECO:0000313" key="2">
    <source>
        <dbReference type="Proteomes" id="UP001221217"/>
    </source>
</evidence>
<dbReference type="PROSITE" id="PS51257">
    <property type="entry name" value="PROKAR_LIPOPROTEIN"/>
    <property type="match status" value="1"/>
</dbReference>
<protein>
    <submittedName>
        <fullName evidence="1">Uncharacterized protein</fullName>
    </submittedName>
</protein>
<dbReference type="EMBL" id="JAQQAL010000022">
    <property type="protein sequence ID" value="MDC7227184.1"/>
    <property type="molecule type" value="Genomic_DNA"/>
</dbReference>
<name>A0AAJ1IFH9_9SPIO</name>
<proteinExistence type="predicted"/>